<evidence type="ECO:0000313" key="1">
    <source>
        <dbReference type="EMBL" id="MFC5711988.1"/>
    </source>
</evidence>
<reference evidence="2" key="1">
    <citation type="journal article" date="2019" name="Int. J. Syst. Evol. Microbiol.">
        <title>The Global Catalogue of Microorganisms (GCM) 10K type strain sequencing project: providing services to taxonomists for standard genome sequencing and annotation.</title>
        <authorList>
            <consortium name="The Broad Institute Genomics Platform"/>
            <consortium name="The Broad Institute Genome Sequencing Center for Infectious Disease"/>
            <person name="Wu L."/>
            <person name="Ma J."/>
        </authorList>
    </citation>
    <scope>NUCLEOTIDE SEQUENCE [LARGE SCALE GENOMIC DNA]</scope>
    <source>
        <strain evidence="2">CECT 7184</strain>
    </source>
</reference>
<proteinExistence type="predicted"/>
<dbReference type="Proteomes" id="UP001596142">
    <property type="component" value="Unassembled WGS sequence"/>
</dbReference>
<keyword evidence="2" id="KW-1185">Reference proteome</keyword>
<protein>
    <submittedName>
        <fullName evidence="1">Uncharacterized protein</fullName>
    </submittedName>
</protein>
<organism evidence="1 2">
    <name type="scientific">Thalassorhabdus alkalitolerans</name>
    <dbReference type="NCBI Taxonomy" id="2282697"/>
    <lineage>
        <taxon>Bacteria</taxon>
        <taxon>Bacillati</taxon>
        <taxon>Bacillota</taxon>
        <taxon>Bacilli</taxon>
        <taxon>Bacillales</taxon>
        <taxon>Bacillaceae</taxon>
        <taxon>Thalassorhabdus</taxon>
    </lineage>
</organism>
<gene>
    <name evidence="1" type="ORF">ACFPU1_04295</name>
</gene>
<dbReference type="RefSeq" id="WP_054637223.1">
    <property type="nucleotide sequence ID" value="NZ_JBHSOZ010000003.1"/>
</dbReference>
<accession>A0ABW0YND1</accession>
<name>A0ABW0YND1_9BACI</name>
<sequence>MSKPLRCRLGFHKYEFIEWNEFVTKPDNDPGTVVNQKESGKYECELCGKRKDVLTPVGKPKEEKRKI</sequence>
<dbReference type="EMBL" id="JBHSOZ010000003">
    <property type="protein sequence ID" value="MFC5711988.1"/>
    <property type="molecule type" value="Genomic_DNA"/>
</dbReference>
<comment type="caution">
    <text evidence="1">The sequence shown here is derived from an EMBL/GenBank/DDBJ whole genome shotgun (WGS) entry which is preliminary data.</text>
</comment>
<evidence type="ECO:0000313" key="2">
    <source>
        <dbReference type="Proteomes" id="UP001596142"/>
    </source>
</evidence>